<dbReference type="Gene3D" id="2.30.130.30">
    <property type="entry name" value="Hypothetical protein"/>
    <property type="match status" value="1"/>
</dbReference>
<dbReference type="RefSeq" id="WP_135623807.1">
    <property type="nucleotide sequence ID" value="NZ_RQGD01000031.1"/>
</dbReference>
<evidence type="ECO:0000313" key="1">
    <source>
        <dbReference type="EMBL" id="TGL58686.1"/>
    </source>
</evidence>
<organism evidence="1 2">
    <name type="scientific">Leptospira ognonensis</name>
    <dbReference type="NCBI Taxonomy" id="2484945"/>
    <lineage>
        <taxon>Bacteria</taxon>
        <taxon>Pseudomonadati</taxon>
        <taxon>Spirochaetota</taxon>
        <taxon>Spirochaetia</taxon>
        <taxon>Leptospirales</taxon>
        <taxon>Leptospiraceae</taxon>
        <taxon>Leptospira</taxon>
    </lineage>
</organism>
<dbReference type="AlphaFoldDB" id="A0A4R9K0R5"/>
<dbReference type="EMBL" id="RQGD01000031">
    <property type="protein sequence ID" value="TGL58686.1"/>
    <property type="molecule type" value="Genomic_DNA"/>
</dbReference>
<gene>
    <name evidence="1" type="ORF">EHQ58_10235</name>
</gene>
<protein>
    <submittedName>
        <fullName evidence="1">ASCH domain-containing protein</fullName>
    </submittedName>
</protein>
<dbReference type="Proteomes" id="UP000297693">
    <property type="component" value="Unassembled WGS sequence"/>
</dbReference>
<name>A0A4R9K0R5_9LEPT</name>
<comment type="caution">
    <text evidence="1">The sequence shown here is derived from an EMBL/GenBank/DDBJ whole genome shotgun (WGS) entry which is preliminary data.</text>
</comment>
<reference evidence="1" key="1">
    <citation type="journal article" date="2019" name="PLoS Negl. Trop. Dis.">
        <title>Revisiting the worldwide diversity of Leptospira species in the environment.</title>
        <authorList>
            <person name="Vincent A.T."/>
            <person name="Schiettekatte O."/>
            <person name="Bourhy P."/>
            <person name="Veyrier F.J."/>
            <person name="Picardeau M."/>
        </authorList>
    </citation>
    <scope>NUCLEOTIDE SEQUENCE [LARGE SCALE GENOMIC DNA]</scope>
    <source>
        <strain evidence="1">201702476</strain>
    </source>
</reference>
<proteinExistence type="predicted"/>
<dbReference type="SUPFAM" id="SSF88697">
    <property type="entry name" value="PUA domain-like"/>
    <property type="match status" value="1"/>
</dbReference>
<dbReference type="InterPro" id="IPR015947">
    <property type="entry name" value="PUA-like_sf"/>
</dbReference>
<keyword evidence="2" id="KW-1185">Reference proteome</keyword>
<accession>A0A4R9K0R5</accession>
<dbReference type="CDD" id="cd06554">
    <property type="entry name" value="ASCH_ASC-1_like"/>
    <property type="match status" value="1"/>
</dbReference>
<sequence length="117" mass="13330">MKAISIRQPLAYLIVNGYKDVENGSWPTSFRGKVLIHAGKKFENETYYNVLKNLKIKLPPIEDFELGGIVGEAEIVDCVEKSKSKWFSGPYGFVMKNAKRKRFKPLKGQLGFFNVEV</sequence>
<evidence type="ECO:0000313" key="2">
    <source>
        <dbReference type="Proteomes" id="UP000297693"/>
    </source>
</evidence>
<dbReference type="OrthoDB" id="359066at2"/>